<proteinExistence type="predicted"/>
<reference evidence="1 2" key="1">
    <citation type="submission" date="2014-08" db="EMBL/GenBank/DDBJ databases">
        <authorList>
            <person name="Moulin Lionel"/>
        </authorList>
    </citation>
    <scope>NUCLEOTIDE SEQUENCE [LARGE SCALE GENOMIC DNA]</scope>
</reference>
<dbReference type="AlphaFoldDB" id="A0A090FMN3"/>
<accession>A0A090FMN3</accession>
<evidence type="ECO:0000313" key="2">
    <source>
        <dbReference type="Proteomes" id="UP000046373"/>
    </source>
</evidence>
<protein>
    <submittedName>
        <fullName evidence="1">Uncharacterized protein</fullName>
    </submittedName>
</protein>
<dbReference type="Proteomes" id="UP000046373">
    <property type="component" value="Unassembled WGS sequence"/>
</dbReference>
<name>A0A090FMN3_MESPL</name>
<organism evidence="1 2">
    <name type="scientific">Mesorhizobium plurifarium</name>
    <dbReference type="NCBI Taxonomy" id="69974"/>
    <lineage>
        <taxon>Bacteria</taxon>
        <taxon>Pseudomonadati</taxon>
        <taxon>Pseudomonadota</taxon>
        <taxon>Alphaproteobacteria</taxon>
        <taxon>Hyphomicrobiales</taxon>
        <taxon>Phyllobacteriaceae</taxon>
        <taxon>Mesorhizobium</taxon>
    </lineage>
</organism>
<gene>
    <name evidence="1" type="ORF">MPLDJ20_60027</name>
</gene>
<sequence length="100" mass="10741">MVKGQSPVRRIGLQEVRYDFGVREAYNLMQVGVFSKASAGSGTQAAVGPVQFLDVLNCPDHSAFTQVRDGTAPPTFPRLRYCGGPKMPIRAFLATASALP</sequence>
<evidence type="ECO:0000313" key="1">
    <source>
        <dbReference type="EMBL" id="CDX42877.1"/>
    </source>
</evidence>
<dbReference type="EMBL" id="CCNB01000043">
    <property type="protein sequence ID" value="CDX42877.1"/>
    <property type="molecule type" value="Genomic_DNA"/>
</dbReference>